<protein>
    <submittedName>
        <fullName evidence="1">Uncharacterized protein</fullName>
    </submittedName>
</protein>
<sequence length="61" mass="6803">MCYNCGCGMPDDDHGDPRNLTNKTFEEAGEANDMPGEQAKINTHDLLQEQMKKEGMVSEEV</sequence>
<dbReference type="Proteomes" id="UP000034135">
    <property type="component" value="Unassembled WGS sequence"/>
</dbReference>
<comment type="caution">
    <text evidence="1">The sequence shown here is derived from an EMBL/GenBank/DDBJ whole genome shotgun (WGS) entry which is preliminary data.</text>
</comment>
<dbReference type="AlphaFoldDB" id="A0A0G1ASL6"/>
<organism evidence="1 2">
    <name type="scientific">Candidatus Daviesbacteria bacterium GW2011_GWA1_42_6</name>
    <dbReference type="NCBI Taxonomy" id="1618420"/>
    <lineage>
        <taxon>Bacteria</taxon>
        <taxon>Candidatus Daviesiibacteriota</taxon>
    </lineage>
</organism>
<accession>A0A0G1ASL6</accession>
<gene>
    <name evidence="1" type="ORF">UV33_C0041G0008</name>
</gene>
<reference evidence="1 2" key="1">
    <citation type="journal article" date="2015" name="Nature">
        <title>rRNA introns, odd ribosomes, and small enigmatic genomes across a large radiation of phyla.</title>
        <authorList>
            <person name="Brown C.T."/>
            <person name="Hug L.A."/>
            <person name="Thomas B.C."/>
            <person name="Sharon I."/>
            <person name="Castelle C.J."/>
            <person name="Singh A."/>
            <person name="Wilkins M.J."/>
            <person name="Williams K.H."/>
            <person name="Banfield J.F."/>
        </authorList>
    </citation>
    <scope>NUCLEOTIDE SEQUENCE [LARGE SCALE GENOMIC DNA]</scope>
</reference>
<evidence type="ECO:0000313" key="2">
    <source>
        <dbReference type="Proteomes" id="UP000034135"/>
    </source>
</evidence>
<dbReference type="EMBL" id="LCEB01000041">
    <property type="protein sequence ID" value="KKS63979.1"/>
    <property type="molecule type" value="Genomic_DNA"/>
</dbReference>
<proteinExistence type="predicted"/>
<evidence type="ECO:0000313" key="1">
    <source>
        <dbReference type="EMBL" id="KKS63979.1"/>
    </source>
</evidence>
<name>A0A0G1ASL6_9BACT</name>